<evidence type="ECO:0000259" key="15">
    <source>
        <dbReference type="PROSITE" id="PS50112"/>
    </source>
</evidence>
<dbReference type="InterPro" id="IPR035965">
    <property type="entry name" value="PAS-like_dom_sf"/>
</dbReference>
<evidence type="ECO:0000256" key="1">
    <source>
        <dbReference type="ARBA" id="ARBA00000085"/>
    </source>
</evidence>
<dbReference type="Pfam" id="PF00512">
    <property type="entry name" value="HisKA"/>
    <property type="match status" value="1"/>
</dbReference>
<dbReference type="CDD" id="cd00130">
    <property type="entry name" value="PAS"/>
    <property type="match status" value="1"/>
</dbReference>
<keyword evidence="7" id="KW-0067">ATP-binding</keyword>
<evidence type="ECO:0000259" key="14">
    <source>
        <dbReference type="PROSITE" id="PS50109"/>
    </source>
</evidence>
<comment type="function">
    <text evidence="10">Member of the two-component regulatory system NtrB/NtrC, which controls expression of the nitrogen-regulated (ntr) genes in response to nitrogen limitation. Under conditions of nitrogen limitation, NtrB autophosphorylates and transfers the phosphoryl group to NtrC. In the presence of nitrogen, acts as a phosphatase that dephosphorylates and inactivates NtrC.</text>
</comment>
<feature type="domain" description="Histidine kinase" evidence="14">
    <location>
        <begin position="134"/>
        <end position="346"/>
    </location>
</feature>
<reference evidence="17" key="1">
    <citation type="submission" date="2016-03" db="EMBL/GenBank/DDBJ databases">
        <authorList>
            <person name="Heylen K."/>
            <person name="De Vos P."/>
            <person name="Vekeman B."/>
        </authorList>
    </citation>
    <scope>NUCLEOTIDE SEQUENCE [LARGE SCALE GENOMIC DNA]</scope>
    <source>
        <strain evidence="17">R-45383</strain>
    </source>
</reference>
<dbReference type="SMART" id="SM00388">
    <property type="entry name" value="HisKA"/>
    <property type="match status" value="1"/>
</dbReference>
<keyword evidence="8" id="KW-0902">Two-component regulatory system</keyword>
<dbReference type="CDD" id="cd00082">
    <property type="entry name" value="HisKA"/>
    <property type="match status" value="1"/>
</dbReference>
<accession>A0A177PD93</accession>
<dbReference type="InterPro" id="IPR036890">
    <property type="entry name" value="HATPase_C_sf"/>
</dbReference>
<dbReference type="Gene3D" id="3.30.565.10">
    <property type="entry name" value="Histidine kinase-like ATPase, C-terminal domain"/>
    <property type="match status" value="1"/>
</dbReference>
<evidence type="ECO:0000313" key="16">
    <source>
        <dbReference type="EMBL" id="OAI28012.1"/>
    </source>
</evidence>
<dbReference type="STRING" id="702114.A1355_17900"/>
<evidence type="ECO:0000256" key="3">
    <source>
        <dbReference type="ARBA" id="ARBA00022553"/>
    </source>
</evidence>
<dbReference type="GO" id="GO:0005524">
    <property type="term" value="F:ATP binding"/>
    <property type="evidence" value="ECO:0007669"/>
    <property type="project" value="UniProtKB-KW"/>
</dbReference>
<evidence type="ECO:0000256" key="2">
    <source>
        <dbReference type="ARBA" id="ARBA00012438"/>
    </source>
</evidence>
<dbReference type="PROSITE" id="PS50109">
    <property type="entry name" value="HIS_KIN"/>
    <property type="match status" value="1"/>
</dbReference>
<name>A0A177PD93_9GAMM</name>
<dbReference type="Proteomes" id="UP000077628">
    <property type="component" value="Unassembled WGS sequence"/>
</dbReference>
<comment type="caution">
    <text evidence="16">The sequence shown here is derived from an EMBL/GenBank/DDBJ whole genome shotgun (WGS) entry which is preliminary data.</text>
</comment>
<evidence type="ECO:0000256" key="13">
    <source>
        <dbReference type="ARBA" id="ARBA00043094"/>
    </source>
</evidence>
<dbReference type="EC" id="2.7.13.3" evidence="2"/>
<comment type="catalytic activity">
    <reaction evidence="1">
        <text>ATP + protein L-histidine = ADP + protein N-phospho-L-histidine.</text>
        <dbReference type="EC" id="2.7.13.3"/>
    </reaction>
</comment>
<dbReference type="InterPro" id="IPR003661">
    <property type="entry name" value="HisK_dim/P_dom"/>
</dbReference>
<dbReference type="AlphaFoldDB" id="A0A177PD93"/>
<keyword evidence="6 16" id="KW-0418">Kinase</keyword>
<evidence type="ECO:0000256" key="5">
    <source>
        <dbReference type="ARBA" id="ARBA00022741"/>
    </source>
</evidence>
<dbReference type="Gene3D" id="1.10.287.130">
    <property type="match status" value="1"/>
</dbReference>
<keyword evidence="17" id="KW-1185">Reference proteome</keyword>
<evidence type="ECO:0000313" key="17">
    <source>
        <dbReference type="Proteomes" id="UP000077628"/>
    </source>
</evidence>
<evidence type="ECO:0000256" key="9">
    <source>
        <dbReference type="ARBA" id="ARBA00023231"/>
    </source>
</evidence>
<protein>
    <recommendedName>
        <fullName evidence="11">Sensory histidine kinase/phosphatase NtrB</fullName>
        <ecNumber evidence="2">2.7.13.3</ecNumber>
    </recommendedName>
    <alternativeName>
        <fullName evidence="12">Nitrogen regulation protein NR(II)</fullName>
    </alternativeName>
    <alternativeName>
        <fullName evidence="13">Nitrogen regulator II</fullName>
    </alternativeName>
</protein>
<keyword evidence="4" id="KW-0808">Transferase</keyword>
<dbReference type="InterPro" id="IPR013656">
    <property type="entry name" value="PAS_4"/>
</dbReference>
<dbReference type="PRINTS" id="PR00344">
    <property type="entry name" value="BCTRLSENSOR"/>
</dbReference>
<sequence>MYKKILDHLNEAILMFDRDLLLTYINPAGEMLFADSAKHLLGNPAQKLFKIGHHGLFTDLMQRLHQHEPLVDRELILERMSQSITVNLSATPLLEDGQLNEILIELQQVDRHLRITKEEQLLAQQNTSRMLVRGLAHEIKNPLGGLRGAAQLLDLELHDPELKEYTQIIIAESDRLQELMDKMLGPNKPAHKSLLNIHEILERVRQLVAVEAGNNISLETDYDPSIPELFADKNQLIQALLNIVRNAIQAIQTSGRITLKTRIRRHMTIGRKRYRLAVKIDVIDNGPGIKPELMGQIFYPMITGRAEGTGLGLSIAQSLINQHSGLIECESEPGNTVFSIYLPLADNLGKKASNR</sequence>
<dbReference type="InterPro" id="IPR004358">
    <property type="entry name" value="Sig_transdc_His_kin-like_C"/>
</dbReference>
<keyword evidence="3" id="KW-0597">Phosphoprotein</keyword>
<dbReference type="GO" id="GO:0000155">
    <property type="term" value="F:phosphorelay sensor kinase activity"/>
    <property type="evidence" value="ECO:0007669"/>
    <property type="project" value="InterPro"/>
</dbReference>
<dbReference type="EMBL" id="LUUK01000016">
    <property type="protein sequence ID" value="OAI28012.1"/>
    <property type="molecule type" value="Genomic_DNA"/>
</dbReference>
<dbReference type="InterPro" id="IPR003594">
    <property type="entry name" value="HATPase_dom"/>
</dbReference>
<feature type="domain" description="PAS" evidence="15">
    <location>
        <begin position="1"/>
        <end position="43"/>
    </location>
</feature>
<dbReference type="Gene3D" id="3.30.450.20">
    <property type="entry name" value="PAS domain"/>
    <property type="match status" value="1"/>
</dbReference>
<dbReference type="SUPFAM" id="SSF55785">
    <property type="entry name" value="PYP-like sensor domain (PAS domain)"/>
    <property type="match status" value="1"/>
</dbReference>
<dbReference type="PANTHER" id="PTHR43065">
    <property type="entry name" value="SENSOR HISTIDINE KINASE"/>
    <property type="match status" value="1"/>
</dbReference>
<keyword evidence="5" id="KW-0547">Nucleotide-binding</keyword>
<evidence type="ECO:0000256" key="4">
    <source>
        <dbReference type="ARBA" id="ARBA00022679"/>
    </source>
</evidence>
<dbReference type="SUPFAM" id="SSF47384">
    <property type="entry name" value="Homodimeric domain of signal transducing histidine kinase"/>
    <property type="match status" value="1"/>
</dbReference>
<evidence type="ECO:0000256" key="6">
    <source>
        <dbReference type="ARBA" id="ARBA00022777"/>
    </source>
</evidence>
<evidence type="ECO:0000256" key="11">
    <source>
        <dbReference type="ARBA" id="ARBA00039567"/>
    </source>
</evidence>
<evidence type="ECO:0000256" key="7">
    <source>
        <dbReference type="ARBA" id="ARBA00022840"/>
    </source>
</evidence>
<dbReference type="OrthoDB" id="9789238at2"/>
<dbReference type="SMART" id="SM00091">
    <property type="entry name" value="PAS"/>
    <property type="match status" value="1"/>
</dbReference>
<dbReference type="PANTHER" id="PTHR43065:SF16">
    <property type="entry name" value="SENSORY HISTIDINE KINASE_PHOSPHATASE NTRB"/>
    <property type="match status" value="1"/>
</dbReference>
<dbReference type="Pfam" id="PF08448">
    <property type="entry name" value="PAS_4"/>
    <property type="match status" value="1"/>
</dbReference>
<evidence type="ECO:0000256" key="10">
    <source>
        <dbReference type="ARBA" id="ARBA00037696"/>
    </source>
</evidence>
<dbReference type="SUPFAM" id="SSF55874">
    <property type="entry name" value="ATPase domain of HSP90 chaperone/DNA topoisomerase II/histidine kinase"/>
    <property type="match status" value="1"/>
</dbReference>
<keyword evidence="9" id="KW-0535">Nitrogen fixation</keyword>
<dbReference type="InterPro" id="IPR000014">
    <property type="entry name" value="PAS"/>
</dbReference>
<organism evidence="16 17">
    <name type="scientific">Methylomonas koyamae</name>
    <dbReference type="NCBI Taxonomy" id="702114"/>
    <lineage>
        <taxon>Bacteria</taxon>
        <taxon>Pseudomonadati</taxon>
        <taxon>Pseudomonadota</taxon>
        <taxon>Gammaproteobacteria</taxon>
        <taxon>Methylococcales</taxon>
        <taxon>Methylococcaceae</taxon>
        <taxon>Methylomonas</taxon>
    </lineage>
</organism>
<evidence type="ECO:0000256" key="12">
    <source>
        <dbReference type="ARBA" id="ARBA00042313"/>
    </source>
</evidence>
<dbReference type="Pfam" id="PF02518">
    <property type="entry name" value="HATPase_c"/>
    <property type="match status" value="1"/>
</dbReference>
<proteinExistence type="predicted"/>
<dbReference type="RefSeq" id="WP_064024317.1">
    <property type="nucleotide sequence ID" value="NZ_LUUK01000016.1"/>
</dbReference>
<dbReference type="InterPro" id="IPR005467">
    <property type="entry name" value="His_kinase_dom"/>
</dbReference>
<dbReference type="NCBIfam" id="NF008293">
    <property type="entry name" value="PRK11073.1"/>
    <property type="match status" value="1"/>
</dbReference>
<dbReference type="SMART" id="SM00387">
    <property type="entry name" value="HATPase_c"/>
    <property type="match status" value="1"/>
</dbReference>
<dbReference type="InterPro" id="IPR036097">
    <property type="entry name" value="HisK_dim/P_sf"/>
</dbReference>
<evidence type="ECO:0000256" key="8">
    <source>
        <dbReference type="ARBA" id="ARBA00023012"/>
    </source>
</evidence>
<dbReference type="PROSITE" id="PS50112">
    <property type="entry name" value="PAS"/>
    <property type="match status" value="1"/>
</dbReference>
<gene>
    <name evidence="16" type="ORF">A1355_17900</name>
</gene>